<dbReference type="Proteomes" id="UP000662857">
    <property type="component" value="Chromosome"/>
</dbReference>
<proteinExistence type="predicted"/>
<dbReference type="AlphaFoldDB" id="A0A895YG72"/>
<dbReference type="InterPro" id="IPR011990">
    <property type="entry name" value="TPR-like_helical_dom_sf"/>
</dbReference>
<accession>A0A895YG72</accession>
<evidence type="ECO:0000313" key="1">
    <source>
        <dbReference type="EMBL" id="QSB14403.1"/>
    </source>
</evidence>
<organism evidence="1 2">
    <name type="scientific">Natronosporangium hydrolyticum</name>
    <dbReference type="NCBI Taxonomy" id="2811111"/>
    <lineage>
        <taxon>Bacteria</taxon>
        <taxon>Bacillati</taxon>
        <taxon>Actinomycetota</taxon>
        <taxon>Actinomycetes</taxon>
        <taxon>Micromonosporales</taxon>
        <taxon>Micromonosporaceae</taxon>
        <taxon>Natronosporangium</taxon>
    </lineage>
</organism>
<sequence>MWPWRRRADPPPPEPAEELYEAADLQVAQGVEQCSQGQLADAVPLFAAAAHAYRQIGDAQADPRERVHTVTRLASVQQLTCKALNDLGEYDQAVDAGWESVQLLDQLLPDNQPAEIARTAPDLMAEYATSLDDLARAAGNAMVTAAQAEALTEEVVTQALRFGKAALGLREALLDREASATWHALANALLQLGHVELLLEQESAVPRITRANGILLGAEPDDPLRARGLQTLKLADQLFPEAVARNPIAIDPRDAL</sequence>
<name>A0A895YG72_9ACTN</name>
<dbReference type="RefSeq" id="WP_239676533.1">
    <property type="nucleotide sequence ID" value="NZ_CP070499.1"/>
</dbReference>
<evidence type="ECO:0000313" key="2">
    <source>
        <dbReference type="Proteomes" id="UP000662857"/>
    </source>
</evidence>
<evidence type="ECO:0008006" key="3">
    <source>
        <dbReference type="Google" id="ProtNLM"/>
    </source>
</evidence>
<keyword evidence="2" id="KW-1185">Reference proteome</keyword>
<gene>
    <name evidence="1" type="ORF">JQS43_23400</name>
</gene>
<protein>
    <recommendedName>
        <fullName evidence="3">Tetratricopeptide repeat protein</fullName>
    </recommendedName>
</protein>
<dbReference type="Gene3D" id="1.25.40.10">
    <property type="entry name" value="Tetratricopeptide repeat domain"/>
    <property type="match status" value="1"/>
</dbReference>
<reference evidence="1" key="1">
    <citation type="submission" date="2021-02" db="EMBL/GenBank/DDBJ databases">
        <title>Natrosporangium hydrolyticum gen. nov., sp. nov, a haloalkaliphilic actinobacterium from a soda solonchak soil.</title>
        <authorList>
            <person name="Sorokin D.Y."/>
            <person name="Khijniak T.V."/>
            <person name="Zakharycheva A.P."/>
            <person name="Boueva O.V."/>
            <person name="Ariskina E.V."/>
            <person name="Hahnke R.L."/>
            <person name="Bunk B."/>
            <person name="Sproer C."/>
            <person name="Schumann P."/>
            <person name="Evtushenko L.I."/>
            <person name="Kublanov I.V."/>
        </authorList>
    </citation>
    <scope>NUCLEOTIDE SEQUENCE</scope>
    <source>
        <strain evidence="1">DSM 106523</strain>
    </source>
</reference>
<dbReference type="EMBL" id="CP070499">
    <property type="protein sequence ID" value="QSB14403.1"/>
    <property type="molecule type" value="Genomic_DNA"/>
</dbReference>
<dbReference type="KEGG" id="nhy:JQS43_23400"/>